<dbReference type="InterPro" id="IPR029493">
    <property type="entry name" value="RecD2-like_HHH"/>
</dbReference>
<gene>
    <name evidence="3" type="primary">recD2</name>
    <name evidence="8" type="ORF">HF857_04435</name>
</gene>
<comment type="similarity">
    <text evidence="3">Belongs to the RecD family. RecD2 subfamily.</text>
</comment>
<dbReference type="GO" id="GO:0016787">
    <property type="term" value="F:hydrolase activity"/>
    <property type="evidence" value="ECO:0007669"/>
    <property type="project" value="UniProtKB-KW"/>
</dbReference>
<evidence type="ECO:0000259" key="6">
    <source>
        <dbReference type="Pfam" id="PF18335"/>
    </source>
</evidence>
<feature type="domain" description="ATP-dependent RecD2 DNA helicase-like helix-hairpin-helix" evidence="5">
    <location>
        <begin position="147"/>
        <end position="237"/>
    </location>
</feature>
<dbReference type="CDD" id="cd18809">
    <property type="entry name" value="SF1_C_RecD"/>
    <property type="match status" value="1"/>
</dbReference>
<dbReference type="Pfam" id="PF23139">
    <property type="entry name" value="OB_YrrC"/>
    <property type="match status" value="1"/>
</dbReference>
<evidence type="ECO:0000256" key="3">
    <source>
        <dbReference type="HAMAP-Rule" id="MF_01488"/>
    </source>
</evidence>
<dbReference type="CDD" id="cd17933">
    <property type="entry name" value="DEXSc_RecD-like"/>
    <property type="match status" value="1"/>
</dbReference>
<dbReference type="AlphaFoldDB" id="A0A7X9NLB7"/>
<dbReference type="Proteomes" id="UP000588071">
    <property type="component" value="Unassembled WGS sequence"/>
</dbReference>
<dbReference type="GO" id="GO:0003677">
    <property type="term" value="F:DNA binding"/>
    <property type="evidence" value="ECO:0007669"/>
    <property type="project" value="UniProtKB-UniRule"/>
</dbReference>
<evidence type="ECO:0000259" key="4">
    <source>
        <dbReference type="Pfam" id="PF13538"/>
    </source>
</evidence>
<dbReference type="PANTHER" id="PTHR43788">
    <property type="entry name" value="DNA2/NAM7 HELICASE FAMILY MEMBER"/>
    <property type="match status" value="1"/>
</dbReference>
<evidence type="ECO:0000256" key="1">
    <source>
        <dbReference type="ARBA" id="ARBA00022741"/>
    </source>
</evidence>
<keyword evidence="1 3" id="KW-0547">Nucleotide-binding</keyword>
<dbReference type="EMBL" id="JABAFV010000005">
    <property type="protein sequence ID" value="NME49505.1"/>
    <property type="molecule type" value="Genomic_DNA"/>
</dbReference>
<dbReference type="Gene3D" id="1.10.10.2220">
    <property type="match status" value="1"/>
</dbReference>
<keyword evidence="3" id="KW-0413">Isomerase</keyword>
<dbReference type="InterPro" id="IPR006345">
    <property type="entry name" value="RecD2"/>
</dbReference>
<accession>A0A7X9NLB7</accession>
<dbReference type="NCBIfam" id="TIGR01448">
    <property type="entry name" value="recD_rel"/>
    <property type="match status" value="1"/>
</dbReference>
<dbReference type="GO" id="GO:0009338">
    <property type="term" value="C:exodeoxyribonuclease V complex"/>
    <property type="evidence" value="ECO:0007669"/>
    <property type="project" value="TreeGrafter"/>
</dbReference>
<dbReference type="InterPro" id="IPR050534">
    <property type="entry name" value="Coronavir_polyprotein_1ab"/>
</dbReference>
<dbReference type="Pfam" id="PF13538">
    <property type="entry name" value="UvrD_C_2"/>
    <property type="match status" value="1"/>
</dbReference>
<organism evidence="8 9">
    <name type="scientific">Enterococcus cecorum</name>
    <dbReference type="NCBI Taxonomy" id="44008"/>
    <lineage>
        <taxon>Bacteria</taxon>
        <taxon>Bacillati</taxon>
        <taxon>Bacillota</taxon>
        <taxon>Bacilli</taxon>
        <taxon>Lactobacillales</taxon>
        <taxon>Enterococcaceae</taxon>
        <taxon>Enterococcus</taxon>
    </lineage>
</organism>
<dbReference type="Pfam" id="PF18335">
    <property type="entry name" value="SH3_13"/>
    <property type="match status" value="1"/>
</dbReference>
<dbReference type="GO" id="GO:0005524">
    <property type="term" value="F:ATP binding"/>
    <property type="evidence" value="ECO:0007669"/>
    <property type="project" value="UniProtKB-UniRule"/>
</dbReference>
<evidence type="ECO:0000259" key="7">
    <source>
        <dbReference type="Pfam" id="PF23139"/>
    </source>
</evidence>
<dbReference type="GO" id="GO:0017116">
    <property type="term" value="F:single-stranded DNA helicase activity"/>
    <property type="evidence" value="ECO:0007669"/>
    <property type="project" value="TreeGrafter"/>
</dbReference>
<dbReference type="Gene3D" id="2.30.30.940">
    <property type="match status" value="1"/>
</dbReference>
<evidence type="ECO:0000313" key="8">
    <source>
        <dbReference type="EMBL" id="NME49505.1"/>
    </source>
</evidence>
<dbReference type="Pfam" id="PF14490">
    <property type="entry name" value="HHH_RecD2"/>
    <property type="match status" value="1"/>
</dbReference>
<dbReference type="RefSeq" id="WP_168930619.1">
    <property type="nucleotide sequence ID" value="NZ_JABAFV010000005.1"/>
</dbReference>
<protein>
    <recommendedName>
        <fullName evidence="3">ATP-dependent RecD2 DNA helicase</fullName>
        <ecNumber evidence="3">5.6.2.3</ecNumber>
    </recommendedName>
    <alternativeName>
        <fullName evidence="3">DNA 5'-3' helicase subunit RecD2</fullName>
    </alternativeName>
</protein>
<feature type="domain" description="UvrD-like helicase C-terminal" evidence="4">
    <location>
        <begin position="666"/>
        <end position="714"/>
    </location>
</feature>
<reference evidence="8 9" key="1">
    <citation type="submission" date="2020-04" db="EMBL/GenBank/DDBJ databases">
        <authorList>
            <person name="Hitch T.C.A."/>
            <person name="Wylensek D."/>
            <person name="Clavel T."/>
        </authorList>
    </citation>
    <scope>NUCLEOTIDE SEQUENCE [LARGE SCALE GENOMIC DNA]</scope>
    <source>
        <strain evidence="8 9">WCA-380-WT-3C</strain>
    </source>
</reference>
<dbReference type="Pfam" id="PF13604">
    <property type="entry name" value="AAA_30"/>
    <property type="match status" value="1"/>
</dbReference>
<keyword evidence="3" id="KW-0238">DNA-binding</keyword>
<dbReference type="HAMAP" id="MF_01488">
    <property type="entry name" value="RecD2"/>
    <property type="match status" value="1"/>
</dbReference>
<feature type="domain" description="ATP-dependent RecD2 DNA helicase OB-fold" evidence="7">
    <location>
        <begin position="4"/>
        <end position="81"/>
    </location>
</feature>
<name>A0A7X9NLB7_9ENTE</name>
<feature type="domain" description="ATP-dependent RecD2 DNA helicase SH3" evidence="6">
    <location>
        <begin position="579"/>
        <end position="649"/>
    </location>
</feature>
<dbReference type="Gene3D" id="3.40.50.300">
    <property type="entry name" value="P-loop containing nucleotide triphosphate hydrolases"/>
    <property type="match status" value="2"/>
</dbReference>
<dbReference type="GO" id="GO:0043139">
    <property type="term" value="F:5'-3' DNA helicase activity"/>
    <property type="evidence" value="ECO:0007669"/>
    <property type="project" value="UniProtKB-UniRule"/>
</dbReference>
<dbReference type="InterPro" id="IPR027785">
    <property type="entry name" value="UvrD-like_helicase_C"/>
</dbReference>
<dbReference type="InterPro" id="IPR055446">
    <property type="entry name" value="RecD2_N_OB"/>
</dbReference>
<dbReference type="SUPFAM" id="SSF52540">
    <property type="entry name" value="P-loop containing nucleoside triphosphate hydrolases"/>
    <property type="match status" value="2"/>
</dbReference>
<dbReference type="GO" id="GO:0006310">
    <property type="term" value="P:DNA recombination"/>
    <property type="evidence" value="ECO:0007669"/>
    <property type="project" value="InterPro"/>
</dbReference>
<sequence>MDNQLVGTIVATFFENPRNFFKVLLVKIQEKDFDFAEKEIVVTGTFGQIQEGESYEFKGSLVTHPRYGLQFQSQSYSQSQPTSQNGLIAYFSSDRFPGIGKKLAANIVDALGEEAIEAIIQNPDCLAQVSGLTEAKQKMVADVVAQNHGMDKVIVGLSKYGFGSQLSFAIYQKYHNQALEVIETNPYQLVEDIDGIGFKRADYLASQLGIADDSKERLRAAVIHQLFQSCIENGNTYVTAQELLESTIRLLEESRPVEIMPNDLANVIMEMTQEGVIQQDGMNLYENSLFFSEYGISTSINHLLNRKKEINYPKEKIEKALRRVEKRNGITYGVSQVEAIHAAITSPLFILTGGPGTGKTTVVNGIVQLFAELNEIDLATHKYTETTFPILLAAPTGRAAKRMHETTDLPSGTIHRLLGLNGKERKPLVEVNELEGGLLIVDEMSMVDTWLANMLFKSINENMQVILVGDKDQLPSVGPGQVLHDLLSVPAIPQAELTEIYRQGEDSSIIPLAHEIKEGRLPQNFVAKQPDRSFIPCQASQIEGVISQIVQKAKEKGFTSQDIQVLAPMYRGLAGIDALNKMMQEILNPLTPGKKEVQFNEVSYRIGDKVLQLVNSAELNVFNGDMGIIVGIIEAKYAESKMDELVIAFDSNEVTYPRNEWNQITLAYCCSIHKSQGSEFNMVILPMVRQYSRMLQRNLLYTAVTRSKERLILLGEVEAFQTCVTHVSANRQTTLAKRILEHDQMTDMMYLKVQQYEDAMYSDDAHEAVEVKPIRTVKDKIAENQGEAGQTPFESPVSEPILKVKESASEVMDLFVVEETQGIYYETVTDAAEKSIVEEKAADLAQSSTNDLATVKEQATLPEYLTAAVIQNGQIDPMIGMENISPYDFMK</sequence>
<comment type="catalytic activity">
    <reaction evidence="3">
        <text>ATP + H2O = ADP + phosphate + H(+)</text>
        <dbReference type="Rhea" id="RHEA:13065"/>
        <dbReference type="ChEBI" id="CHEBI:15377"/>
        <dbReference type="ChEBI" id="CHEBI:15378"/>
        <dbReference type="ChEBI" id="CHEBI:30616"/>
        <dbReference type="ChEBI" id="CHEBI:43474"/>
        <dbReference type="ChEBI" id="CHEBI:456216"/>
        <dbReference type="EC" id="5.6.2.3"/>
    </reaction>
</comment>
<keyword evidence="3" id="KW-0378">Hydrolase</keyword>
<feature type="binding site" evidence="3">
    <location>
        <begin position="356"/>
        <end position="360"/>
    </location>
    <ligand>
        <name>ATP</name>
        <dbReference type="ChEBI" id="CHEBI:30616"/>
    </ligand>
</feature>
<dbReference type="EC" id="5.6.2.3" evidence="3"/>
<dbReference type="PANTHER" id="PTHR43788:SF6">
    <property type="entry name" value="DNA HELICASE B"/>
    <property type="match status" value="1"/>
</dbReference>
<keyword evidence="3 8" id="KW-0347">Helicase</keyword>
<comment type="caution">
    <text evidence="8">The sequence shown here is derived from an EMBL/GenBank/DDBJ whole genome shotgun (WGS) entry which is preliminary data.</text>
</comment>
<proteinExistence type="inferred from homology"/>
<dbReference type="InterPro" id="IPR027417">
    <property type="entry name" value="P-loop_NTPase"/>
</dbReference>
<keyword evidence="2 3" id="KW-0067">ATP-binding</keyword>
<dbReference type="InterPro" id="IPR041451">
    <property type="entry name" value="RecD2_SH13"/>
</dbReference>
<comment type="function">
    <text evidence="3">DNA-dependent ATPase and ATP-dependent 5'-3' DNA helicase. Has no activity on blunt DNA or DNA with 3'-overhangs, requires at least 10 bases of 5'-ssDNA for helicase activity.</text>
</comment>
<evidence type="ECO:0000259" key="5">
    <source>
        <dbReference type="Pfam" id="PF14490"/>
    </source>
</evidence>
<evidence type="ECO:0000256" key="2">
    <source>
        <dbReference type="ARBA" id="ARBA00022840"/>
    </source>
</evidence>
<evidence type="ECO:0000313" key="9">
    <source>
        <dbReference type="Proteomes" id="UP000588071"/>
    </source>
</evidence>